<name>A0A2T8KL98_9POAL</name>
<dbReference type="EMBL" id="CM008048">
    <property type="protein sequence ID" value="PVH62965.1"/>
    <property type="molecule type" value="Genomic_DNA"/>
</dbReference>
<dbReference type="SUPFAM" id="SSF51101">
    <property type="entry name" value="Mannose-binding lectins"/>
    <property type="match status" value="1"/>
</dbReference>
<accession>A0A2T8KL98</accession>
<dbReference type="Gene3D" id="2.100.10.30">
    <property type="entry name" value="Jacalin-like lectin domain"/>
    <property type="match status" value="1"/>
</dbReference>
<dbReference type="InterPro" id="IPR036404">
    <property type="entry name" value="Jacalin-like_lectin_dom_sf"/>
</dbReference>
<dbReference type="GO" id="GO:0030246">
    <property type="term" value="F:carbohydrate binding"/>
    <property type="evidence" value="ECO:0007669"/>
    <property type="project" value="UniProtKB-KW"/>
</dbReference>
<dbReference type="AlphaFoldDB" id="A0A2T8KL98"/>
<dbReference type="Pfam" id="PF01419">
    <property type="entry name" value="Jacalin"/>
    <property type="match status" value="1"/>
</dbReference>
<dbReference type="Proteomes" id="UP000243499">
    <property type="component" value="Chromosome 3"/>
</dbReference>
<feature type="domain" description="Jacalin-type lectin" evidence="2">
    <location>
        <begin position="121"/>
        <end position="264"/>
    </location>
</feature>
<dbReference type="CDD" id="cd09612">
    <property type="entry name" value="Jacalin"/>
    <property type="match status" value="1"/>
</dbReference>
<dbReference type="PANTHER" id="PTHR46506">
    <property type="entry name" value="OS05G0143600 PROTEIN"/>
    <property type="match status" value="1"/>
</dbReference>
<dbReference type="GO" id="GO:0048046">
    <property type="term" value="C:apoplast"/>
    <property type="evidence" value="ECO:0007669"/>
    <property type="project" value="UniProtKB-SubCell"/>
</dbReference>
<evidence type="ECO:0000256" key="1">
    <source>
        <dbReference type="ARBA" id="ARBA00022734"/>
    </source>
</evidence>
<gene>
    <name evidence="3" type="ORF">PAHAL_3G440500</name>
</gene>
<dbReference type="PROSITE" id="PS51752">
    <property type="entry name" value="JACALIN_LECTIN"/>
    <property type="match status" value="1"/>
</dbReference>
<organism evidence="3">
    <name type="scientific">Panicum hallii</name>
    <dbReference type="NCBI Taxonomy" id="206008"/>
    <lineage>
        <taxon>Eukaryota</taxon>
        <taxon>Viridiplantae</taxon>
        <taxon>Streptophyta</taxon>
        <taxon>Embryophyta</taxon>
        <taxon>Tracheophyta</taxon>
        <taxon>Spermatophyta</taxon>
        <taxon>Magnoliopsida</taxon>
        <taxon>Liliopsida</taxon>
        <taxon>Poales</taxon>
        <taxon>Poaceae</taxon>
        <taxon>PACMAD clade</taxon>
        <taxon>Panicoideae</taxon>
        <taxon>Panicodae</taxon>
        <taxon>Paniceae</taxon>
        <taxon>Panicinae</taxon>
        <taxon>Panicum</taxon>
        <taxon>Panicum sect. Panicum</taxon>
    </lineage>
</organism>
<proteinExistence type="predicted"/>
<reference evidence="3" key="1">
    <citation type="submission" date="2018-04" db="EMBL/GenBank/DDBJ databases">
        <title>WGS assembly of Panicum hallii.</title>
        <authorList>
            <person name="Lovell J."/>
            <person name="Jenkins J."/>
            <person name="Lowry D."/>
            <person name="Mamidi S."/>
            <person name="Sreedasyam A."/>
            <person name="Weng X."/>
            <person name="Barry K."/>
            <person name="Bonette J."/>
            <person name="Campitelli B."/>
            <person name="Daum C."/>
            <person name="Gordon S."/>
            <person name="Gould B."/>
            <person name="Lipzen A."/>
            <person name="Macqueen A."/>
            <person name="Palacio-Mejia J."/>
            <person name="Plott C."/>
            <person name="Shakirov E."/>
            <person name="Shu S."/>
            <person name="Yoshinaga Y."/>
            <person name="Zane M."/>
            <person name="Rokhsar D."/>
            <person name="Grimwood J."/>
            <person name="Schmutz J."/>
            <person name="Juenger T."/>
        </authorList>
    </citation>
    <scope>NUCLEOTIDE SEQUENCE [LARGE SCALE GENOMIC DNA]</scope>
    <source>
        <strain evidence="3">FIL2</strain>
    </source>
</reference>
<keyword evidence="1" id="KW-0430">Lectin</keyword>
<dbReference type="SMART" id="SM00915">
    <property type="entry name" value="Jacalin"/>
    <property type="match status" value="1"/>
</dbReference>
<evidence type="ECO:0000259" key="2">
    <source>
        <dbReference type="PROSITE" id="PS51752"/>
    </source>
</evidence>
<protein>
    <recommendedName>
        <fullName evidence="2">Jacalin-type lectin domain-containing protein</fullName>
    </recommendedName>
</protein>
<sequence length="265" mass="28174">MAQRDELIISIRGLYLHNNCRGPRVIQASLLNPPPVMGELAANNWTVYDGPGPDAKLVARAHGLHINAGNWHNSFRLVFEDGRFKGSTLQVMGVVVEHGEWAIVGGTGELAMATGEVPHHTHKIGPWGGHGGSPKDIAEPPKHLESITVMCGVVIHSVTFTYIDQTGQKHTAGPWGGSGGSPHKVSNPIAASEFVKEISGTYGTFDGATVITSLKVITNVQTFGPWSTEIGTPFSVPVQKGSGIVGFFARAGMYLDAIGVHVHHV</sequence>
<dbReference type="Gramene" id="PVH62965">
    <property type="protein sequence ID" value="PVH62965"/>
    <property type="gene ID" value="PAHAL_3G440500"/>
</dbReference>
<dbReference type="InterPro" id="IPR001229">
    <property type="entry name" value="Jacalin-like_lectin_dom"/>
</dbReference>
<evidence type="ECO:0000313" key="3">
    <source>
        <dbReference type="EMBL" id="PVH62965.1"/>
    </source>
</evidence>
<dbReference type="InterPro" id="IPR033734">
    <property type="entry name" value="Jacalin-like_lectin_dom_plant"/>
</dbReference>